<dbReference type="OrthoDB" id="26371at2759"/>
<feature type="compositionally biased region" description="Basic and acidic residues" evidence="1">
    <location>
        <begin position="75"/>
        <end position="92"/>
    </location>
</feature>
<dbReference type="PANTHER" id="PTHR22957">
    <property type="entry name" value="TBC1 DOMAIN FAMILY MEMBER GTPASE-ACTIVATING PROTEIN"/>
    <property type="match status" value="1"/>
</dbReference>
<evidence type="ECO:0000259" key="2">
    <source>
        <dbReference type="PROSITE" id="PS50086"/>
    </source>
</evidence>
<dbReference type="Gene3D" id="1.10.8.270">
    <property type="entry name" value="putative rabgap domain of human tbc1 domain family member 14 like domains"/>
    <property type="match status" value="1"/>
</dbReference>
<dbReference type="InterPro" id="IPR000195">
    <property type="entry name" value="Rab-GAP-TBC_dom"/>
</dbReference>
<evidence type="ECO:0000313" key="3">
    <source>
        <dbReference type="EMBL" id="KAF6005297.1"/>
    </source>
</evidence>
<dbReference type="PANTHER" id="PTHR22957:SF26">
    <property type="entry name" value="LD44506P"/>
    <property type="match status" value="1"/>
</dbReference>
<evidence type="ECO:0000256" key="1">
    <source>
        <dbReference type="SAM" id="MobiDB-lite"/>
    </source>
</evidence>
<organism evidence="3 4">
    <name type="scientific">Cyanidiococcus yangmingshanensis</name>
    <dbReference type="NCBI Taxonomy" id="2690220"/>
    <lineage>
        <taxon>Eukaryota</taxon>
        <taxon>Rhodophyta</taxon>
        <taxon>Bangiophyceae</taxon>
        <taxon>Cyanidiales</taxon>
        <taxon>Cyanidiaceae</taxon>
        <taxon>Cyanidiococcus</taxon>
    </lineage>
</organism>
<dbReference type="FunFam" id="1.10.472.80:FF:000001">
    <property type="entry name" value="TBC1 domain family member 22B"/>
    <property type="match status" value="1"/>
</dbReference>
<reference evidence="3 4" key="1">
    <citation type="journal article" date="2020" name="J. Phycol.">
        <title>Comparative genome analysis reveals Cyanidiococcus gen. nov., a new extremophilic red algal genus sister to Cyanidioschyzon (Cyanidioschyzonaceae, Rhodophyta).</title>
        <authorList>
            <person name="Liu S.-L."/>
            <person name="Chiang Y.-R."/>
            <person name="Yoon H.S."/>
            <person name="Fu H.-Y."/>
        </authorList>
    </citation>
    <scope>NUCLEOTIDE SEQUENCE [LARGE SCALE GENOMIC DNA]</scope>
    <source>
        <strain evidence="3 4">THAL066</strain>
    </source>
</reference>
<dbReference type="Pfam" id="PF00566">
    <property type="entry name" value="RabGAP-TBC"/>
    <property type="match status" value="1"/>
</dbReference>
<dbReference type="Gene3D" id="1.10.472.80">
    <property type="entry name" value="Ypt/Rab-GAP domain of gyp1p, domain 3"/>
    <property type="match status" value="1"/>
</dbReference>
<protein>
    <recommendedName>
        <fullName evidence="2">Rab-GAP TBC domain-containing protein</fullName>
    </recommendedName>
</protein>
<feature type="region of interest" description="Disordered" evidence="1">
    <location>
        <begin position="68"/>
        <end position="96"/>
    </location>
</feature>
<sequence length="449" mass="50805">MEPGATETTWWSLRALRFPASACLGYLVPQFSEWEAQQGGLSTDGPTSHALHYLFEAGIERPGAAALNLSGSRTSRGDAAETKDPASPRDKASGTVPEITASIGSDKAETTLWTQLEAIREASRNRSVGLLTSLAPVDRSALQRLAWRGLPDTLRAMAWKMLLDYCPMQPSRLLKSVGRKREQYWQAVADLGLVSGPRLDGRLSSEDWVRKRQIDLDVPRTAPECPLFHTSAIQDTMTRILHLWSVRHPASGYVQGLNDILVPLVYVFYADHAPEQFQLDRTLVPEQAEPLLRDAEADAYWCLCALLDALQDQYVFAQPGIQRRVQYLERLMQRIDAPLCAHLAEQNVAFMQFAFRWMNCLLVREFPLPVTLRLWDAYLSERGTFAAFHVYVCAALLVRFSAELQQRQFPELVLFLQNLPTRDWTEQDISLLLSQAYLWKAVFADARRL</sequence>
<keyword evidence="4" id="KW-1185">Reference proteome</keyword>
<dbReference type="SMART" id="SM00164">
    <property type="entry name" value="TBC"/>
    <property type="match status" value="1"/>
</dbReference>
<dbReference type="InterPro" id="IPR035969">
    <property type="entry name" value="Rab-GAP_TBC_sf"/>
</dbReference>
<comment type="caution">
    <text evidence="3">The sequence shown here is derived from an EMBL/GenBank/DDBJ whole genome shotgun (WGS) entry which is preliminary data.</text>
</comment>
<dbReference type="Proteomes" id="UP000530660">
    <property type="component" value="Unassembled WGS sequence"/>
</dbReference>
<dbReference type="GO" id="GO:0005096">
    <property type="term" value="F:GTPase activator activity"/>
    <property type="evidence" value="ECO:0007669"/>
    <property type="project" value="TreeGrafter"/>
</dbReference>
<dbReference type="Gene3D" id="1.10.10.750">
    <property type="entry name" value="Ypt/Rab-GAP domain of gyp1p, domain 1"/>
    <property type="match status" value="1"/>
</dbReference>
<dbReference type="SUPFAM" id="SSF47923">
    <property type="entry name" value="Ypt/Rab-GAP domain of gyp1p"/>
    <property type="match status" value="2"/>
</dbReference>
<dbReference type="PROSITE" id="PS50086">
    <property type="entry name" value="TBC_RABGAP"/>
    <property type="match status" value="1"/>
</dbReference>
<proteinExistence type="predicted"/>
<feature type="domain" description="Rab-GAP TBC" evidence="2">
    <location>
        <begin position="149"/>
        <end position="382"/>
    </location>
</feature>
<dbReference type="EMBL" id="VWRR01000001">
    <property type="protein sequence ID" value="KAF6005297.1"/>
    <property type="molecule type" value="Genomic_DNA"/>
</dbReference>
<dbReference type="AlphaFoldDB" id="A0A7J7IRX0"/>
<accession>A0A7J7IRX0</accession>
<name>A0A7J7IRX0_9RHOD</name>
<gene>
    <name evidence="3" type="ORF">F1559_004126</name>
</gene>
<evidence type="ECO:0000313" key="4">
    <source>
        <dbReference type="Proteomes" id="UP000530660"/>
    </source>
</evidence>